<sequence length="216" mass="23359">MTKPVSPEDLIQPPAHLPKAVADVWREIVASNDLVANVDRTALETYCTLMARLREARRRVEDEGMVVKDPRGRVIPHPALAVERATAEQVRAWGDRFAPLVKPARKRGYMADATAISIADHPHLSGPKYAGAVAAVKTLAWMIDEAQRDSMEALQKAMVTTVPNYLKACSELQITPASLPAGAAKTKGGSAEPAPKEGEASNVSSFQDRARSRRSG</sequence>
<gene>
    <name evidence="2" type="ORF">GCM10011577_39140</name>
</gene>
<proteinExistence type="predicted"/>
<accession>A0ABQ1Y2B2</accession>
<dbReference type="EMBL" id="BMKU01000019">
    <property type="protein sequence ID" value="GGH10351.1"/>
    <property type="molecule type" value="Genomic_DNA"/>
</dbReference>
<feature type="region of interest" description="Disordered" evidence="1">
    <location>
        <begin position="180"/>
        <end position="216"/>
    </location>
</feature>
<evidence type="ECO:0000313" key="3">
    <source>
        <dbReference type="Proteomes" id="UP000596938"/>
    </source>
</evidence>
<reference evidence="3" key="1">
    <citation type="journal article" date="2019" name="Int. J. Syst. Evol. Microbiol.">
        <title>The Global Catalogue of Microorganisms (GCM) 10K type strain sequencing project: providing services to taxonomists for standard genome sequencing and annotation.</title>
        <authorList>
            <consortium name="The Broad Institute Genomics Platform"/>
            <consortium name="The Broad Institute Genome Sequencing Center for Infectious Disease"/>
            <person name="Wu L."/>
            <person name="Ma J."/>
        </authorList>
    </citation>
    <scope>NUCLEOTIDE SEQUENCE [LARGE SCALE GENOMIC DNA]</scope>
    <source>
        <strain evidence="3">CGMCC 1.1927</strain>
    </source>
</reference>
<evidence type="ECO:0000313" key="2">
    <source>
        <dbReference type="EMBL" id="GGH10351.1"/>
    </source>
</evidence>
<keyword evidence="3" id="KW-1185">Reference proteome</keyword>
<dbReference type="Pfam" id="PF05119">
    <property type="entry name" value="Terminase_4"/>
    <property type="match status" value="1"/>
</dbReference>
<organism evidence="2 3">
    <name type="scientific">Pseudarthrobacter polychromogenes</name>
    <dbReference type="NCBI Taxonomy" id="1676"/>
    <lineage>
        <taxon>Bacteria</taxon>
        <taxon>Bacillati</taxon>
        <taxon>Actinomycetota</taxon>
        <taxon>Actinomycetes</taxon>
        <taxon>Micrococcales</taxon>
        <taxon>Micrococcaceae</taxon>
        <taxon>Pseudarthrobacter</taxon>
    </lineage>
</organism>
<protein>
    <recommendedName>
        <fullName evidence="4">Phage terminase small subunit</fullName>
    </recommendedName>
</protein>
<dbReference type="Proteomes" id="UP000596938">
    <property type="component" value="Unassembled WGS sequence"/>
</dbReference>
<evidence type="ECO:0000256" key="1">
    <source>
        <dbReference type="SAM" id="MobiDB-lite"/>
    </source>
</evidence>
<dbReference type="RefSeq" id="WP_188813794.1">
    <property type="nucleotide sequence ID" value="NZ_BAAAWV010000001.1"/>
</dbReference>
<name>A0ABQ1Y2B2_9MICC</name>
<evidence type="ECO:0008006" key="4">
    <source>
        <dbReference type="Google" id="ProtNLM"/>
    </source>
</evidence>
<dbReference type="InterPro" id="IPR006448">
    <property type="entry name" value="Phage_term_ssu_P27"/>
</dbReference>
<comment type="caution">
    <text evidence="2">The sequence shown here is derived from an EMBL/GenBank/DDBJ whole genome shotgun (WGS) entry which is preliminary data.</text>
</comment>